<dbReference type="RefSeq" id="WP_231897814.1">
    <property type="nucleotide sequence ID" value="NZ_LT960611.1"/>
</dbReference>
<dbReference type="EMBL" id="LT960611">
    <property type="protein sequence ID" value="SON51216.1"/>
    <property type="molecule type" value="Genomic_DNA"/>
</dbReference>
<keyword evidence="2" id="KW-1185">Reference proteome</keyword>
<evidence type="ECO:0000313" key="2">
    <source>
        <dbReference type="Proteomes" id="UP000235828"/>
    </source>
</evidence>
<dbReference type="Proteomes" id="UP000235828">
    <property type="component" value="Chromosome A"/>
</dbReference>
<dbReference type="PROSITE" id="PS51257">
    <property type="entry name" value="PROKAR_LIPOPROTEIN"/>
    <property type="match status" value="1"/>
</dbReference>
<protein>
    <recommendedName>
        <fullName evidence="3">Lipoprotein</fullName>
    </recommendedName>
</protein>
<sequence length="126" mass="14402">MKITPLLTLALVLAGCSSNDYQVVKPFASSEDIEMVQQQFAEVENLDVSDDGYISYYTWNEEGFRWNTSAIKKMSNEWACNEMIEYLQHGFVIKIGFKGKGGREEHFDLNRCTNNTDETNENKVDG</sequence>
<evidence type="ECO:0000313" key="1">
    <source>
        <dbReference type="EMBL" id="SON51216.1"/>
    </source>
</evidence>
<organism evidence="1 2">
    <name type="scientific">Vibrio tapetis subsp. tapetis</name>
    <dbReference type="NCBI Taxonomy" id="1671868"/>
    <lineage>
        <taxon>Bacteria</taxon>
        <taxon>Pseudomonadati</taxon>
        <taxon>Pseudomonadota</taxon>
        <taxon>Gammaproteobacteria</taxon>
        <taxon>Vibrionales</taxon>
        <taxon>Vibrionaceae</taxon>
        <taxon>Vibrio</taxon>
    </lineage>
</organism>
<gene>
    <name evidence="1" type="ORF">VTAP4600_A3255</name>
</gene>
<proteinExistence type="predicted"/>
<reference evidence="1 2" key="1">
    <citation type="submission" date="2017-10" db="EMBL/GenBank/DDBJ databases">
        <authorList>
            <person name="Banno H."/>
            <person name="Chua N.-H."/>
        </authorList>
    </citation>
    <scope>NUCLEOTIDE SEQUENCE [LARGE SCALE GENOMIC DNA]</scope>
    <source>
        <strain evidence="1">Vibrio tapetis CECT4600</strain>
    </source>
</reference>
<evidence type="ECO:0008006" key="3">
    <source>
        <dbReference type="Google" id="ProtNLM"/>
    </source>
</evidence>
<name>A0A2N8ZH71_9VIBR</name>
<dbReference type="AlphaFoldDB" id="A0A2N8ZH71"/>
<dbReference type="KEGG" id="vta:A3255"/>
<accession>A0A2N8ZH71</accession>